<protein>
    <submittedName>
        <fullName evidence="1">Uncharacterized protein</fullName>
    </submittedName>
</protein>
<sequence length="117" mass="12812">MAPARTITNGLNEAACPIDLALFALLLRSDDRTKIALIREIEPVLRARLALFCYNRGHLRQLAFQVASLCEMRDLRIVGGTMGDVIAEQSREAAPFASEEGPTTRRKGVTLARTAMG</sequence>
<proteinExistence type="predicted"/>
<evidence type="ECO:0000313" key="2">
    <source>
        <dbReference type="Proteomes" id="UP001163223"/>
    </source>
</evidence>
<accession>A0ACD4NSC2</accession>
<organism evidence="1 2">
    <name type="scientific">Antarcticirhabdus aurantiaca</name>
    <dbReference type="NCBI Taxonomy" id="2606717"/>
    <lineage>
        <taxon>Bacteria</taxon>
        <taxon>Pseudomonadati</taxon>
        <taxon>Pseudomonadota</taxon>
        <taxon>Alphaproteobacteria</taxon>
        <taxon>Hyphomicrobiales</taxon>
        <taxon>Aurantimonadaceae</taxon>
        <taxon>Antarcticirhabdus</taxon>
    </lineage>
</organism>
<dbReference type="EMBL" id="CP113520">
    <property type="protein sequence ID" value="WAJ29672.1"/>
    <property type="molecule type" value="Genomic_DNA"/>
</dbReference>
<dbReference type="Proteomes" id="UP001163223">
    <property type="component" value="Chromosome"/>
</dbReference>
<reference evidence="1" key="1">
    <citation type="submission" date="2022-11" db="EMBL/GenBank/DDBJ databases">
        <title>beta-Carotene-producing bacterium, Jeongeuplla avenae sp. nov., alleviates the salt stress of Arabidopsis seedlings.</title>
        <authorList>
            <person name="Jiang L."/>
            <person name="Lee J."/>
        </authorList>
    </citation>
    <scope>NUCLEOTIDE SEQUENCE</scope>
    <source>
        <strain evidence="1">DY_R2A_6</strain>
    </source>
</reference>
<gene>
    <name evidence="1" type="ORF">OXU80_05435</name>
</gene>
<keyword evidence="2" id="KW-1185">Reference proteome</keyword>
<name>A0ACD4NSC2_9HYPH</name>
<evidence type="ECO:0000313" key="1">
    <source>
        <dbReference type="EMBL" id="WAJ29672.1"/>
    </source>
</evidence>